<dbReference type="Pfam" id="PF00512">
    <property type="entry name" value="HisKA"/>
    <property type="match status" value="1"/>
</dbReference>
<feature type="domain" description="Response regulatory" evidence="17">
    <location>
        <begin position="757"/>
        <end position="877"/>
    </location>
</feature>
<dbReference type="SUPFAM" id="SSF55785">
    <property type="entry name" value="PYP-like sensor domain (PAS domain)"/>
    <property type="match status" value="1"/>
</dbReference>
<keyword evidence="14" id="KW-0175">Coiled coil</keyword>
<protein>
    <recommendedName>
        <fullName evidence="12">Sensor protein FixL</fullName>
        <ecNumber evidence="2">2.7.13.3</ecNumber>
    </recommendedName>
    <alternativeName>
        <fullName evidence="11">Sensory/regulatory protein RpfC</fullName>
    </alternativeName>
</protein>
<dbReference type="SMART" id="SM00448">
    <property type="entry name" value="REC"/>
    <property type="match status" value="1"/>
</dbReference>
<evidence type="ECO:0000256" key="9">
    <source>
        <dbReference type="ARBA" id="ARBA00059827"/>
    </source>
</evidence>
<dbReference type="KEGG" id="scor:J3U87_06340"/>
<dbReference type="EMBL" id="CP071793">
    <property type="protein sequence ID" value="QTD52075.1"/>
    <property type="molecule type" value="Genomic_DNA"/>
</dbReference>
<evidence type="ECO:0000256" key="11">
    <source>
        <dbReference type="ARBA" id="ARBA00068150"/>
    </source>
</evidence>
<evidence type="ECO:0000256" key="8">
    <source>
        <dbReference type="ARBA" id="ARBA00023012"/>
    </source>
</evidence>
<dbReference type="InterPro" id="IPR003661">
    <property type="entry name" value="HisK_dim/P_dom"/>
</dbReference>
<reference evidence="20" key="1">
    <citation type="submission" date="2021-03" db="EMBL/GenBank/DDBJ databases">
        <title>Acanthopleuribacteraceae sp. M133.</title>
        <authorList>
            <person name="Wang G."/>
        </authorList>
    </citation>
    <scope>NUCLEOTIDE SEQUENCE</scope>
    <source>
        <strain evidence="20">M133</strain>
    </source>
</reference>
<comment type="subunit">
    <text evidence="10">At low DSF concentrations, interacts with RpfF.</text>
</comment>
<dbReference type="InterPro" id="IPR003018">
    <property type="entry name" value="GAF"/>
</dbReference>
<dbReference type="CDD" id="cd16922">
    <property type="entry name" value="HATPase_EvgS-ArcB-TorS-like"/>
    <property type="match status" value="1"/>
</dbReference>
<evidence type="ECO:0000256" key="13">
    <source>
        <dbReference type="PROSITE-ProRule" id="PRU00169"/>
    </source>
</evidence>
<feature type="coiled-coil region" evidence="14">
    <location>
        <begin position="348"/>
        <end position="375"/>
    </location>
</feature>
<comment type="catalytic activity">
    <reaction evidence="1">
        <text>ATP + protein L-histidine = ADP + protein N-phospho-L-histidine.</text>
        <dbReference type="EC" id="2.7.13.3"/>
    </reaction>
</comment>
<feature type="domain" description="PAC" evidence="19">
    <location>
        <begin position="307"/>
        <end position="357"/>
    </location>
</feature>
<dbReference type="Pfam" id="PF02518">
    <property type="entry name" value="HATPase_c"/>
    <property type="match status" value="1"/>
</dbReference>
<dbReference type="EC" id="2.7.13.3" evidence="2"/>
<dbReference type="Gene3D" id="3.40.50.2300">
    <property type="match status" value="1"/>
</dbReference>
<dbReference type="PANTHER" id="PTHR45339:SF1">
    <property type="entry name" value="HYBRID SIGNAL TRANSDUCTION HISTIDINE KINASE J"/>
    <property type="match status" value="1"/>
</dbReference>
<evidence type="ECO:0000256" key="6">
    <source>
        <dbReference type="ARBA" id="ARBA00022777"/>
    </source>
</evidence>
<feature type="domain" description="PAS" evidence="18">
    <location>
        <begin position="230"/>
        <end position="300"/>
    </location>
</feature>
<dbReference type="InterPro" id="IPR011006">
    <property type="entry name" value="CheY-like_superfamily"/>
</dbReference>
<evidence type="ECO:0000259" key="17">
    <source>
        <dbReference type="PROSITE" id="PS50110"/>
    </source>
</evidence>
<evidence type="ECO:0000256" key="2">
    <source>
        <dbReference type="ARBA" id="ARBA00012438"/>
    </source>
</evidence>
<feature type="modified residue" description="4-aspartylphosphate" evidence="13">
    <location>
        <position position="809"/>
    </location>
</feature>
<evidence type="ECO:0000256" key="15">
    <source>
        <dbReference type="SAM" id="Phobius"/>
    </source>
</evidence>
<dbReference type="GO" id="GO:0005524">
    <property type="term" value="F:ATP binding"/>
    <property type="evidence" value="ECO:0007669"/>
    <property type="project" value="UniProtKB-KW"/>
</dbReference>
<dbReference type="InterPro" id="IPR000014">
    <property type="entry name" value="PAS"/>
</dbReference>
<dbReference type="Pfam" id="PF00989">
    <property type="entry name" value="PAS"/>
    <property type="match status" value="1"/>
</dbReference>
<sequence>MLFEDHLSLFFFSIILALFLVAFVWASLYLRRKNRLMGKHHIEYVRDETTEIIAIQENLLSENRDEREHATVMRAIRQILNAKSTEAIYEEIPAGLAEGFDFDFVWIDVIQVDANRMIQAGAYWNGRDIRIDPTYRFNLSQRVLETGKSHIIADLFEDDQPLYEPYRKESIRAILAVPLGTDEHPWGVLTLAGTQAHDLSKNGLEKLHIVTDFLSLSVERRRDTEALRISEARSRSIVNTAADGIVTIRDDGTVTSVNPAFEELFGYFAEEILGHNIDLIIPAPHRDLHEEYILRYLQTGERRMIGTTTEVEGCRRNGEIFPMDITISEFVLGYNRMFTAIIRDITARKQAEVELQKAKNEAVQATKAKSQFLANMSHEIRTPMNGLLGMTALLSETELSQEQREYTEAVQTSGDALLAIINDILDLSKVEAGKLELESIFFSPCKVIEEVADIMAVRAQDKGLDVVVFLDRHLPARIKGDPIRLRQVLLNLLSNAVKFTSHGQVVLRAQAMGTNGEKAHLRFEVNDTGIGIPADRLQLLFQPFSQTDASTTRHFGGTGLGLAICRHLIDLMGGHIGVSSEEGLGASFYFEIHCATKESSQPEPPPALRGRRILIQMANSQAYAALNELLAPLDCTCLWAPDLEHASKKIEALHREGRVIDLFIAEYLDRDSVQSISRLLARNPWGDALPLAILTPFRKRSESVELLGDRAAFHLVKPVKRRFLLDALNNVFEVVQTGNDPSRSTDKEPAPQGPKYKILLVEDNPVNMKLALRLLTKRGFECLGAANGQEAITMMAENENNQPDLILMDCHMPIMDGFETSRHIRDGEVDDHRIPIIAMTAEVMPGVRERCLEAGMDNYISKPVRPEELMKVIEKYLPPS</sequence>
<keyword evidence="5" id="KW-0547">Nucleotide-binding</keyword>
<keyword evidence="21" id="KW-1185">Reference proteome</keyword>
<evidence type="ECO:0000259" key="16">
    <source>
        <dbReference type="PROSITE" id="PS50109"/>
    </source>
</evidence>
<dbReference type="InterPro" id="IPR005467">
    <property type="entry name" value="His_kinase_dom"/>
</dbReference>
<feature type="transmembrane region" description="Helical" evidence="15">
    <location>
        <begin position="6"/>
        <end position="30"/>
    </location>
</feature>
<dbReference type="PANTHER" id="PTHR45339">
    <property type="entry name" value="HYBRID SIGNAL TRANSDUCTION HISTIDINE KINASE J"/>
    <property type="match status" value="1"/>
</dbReference>
<dbReference type="CDD" id="cd17546">
    <property type="entry name" value="REC_hyHK_CKI1_RcsC-like"/>
    <property type="match status" value="1"/>
</dbReference>
<dbReference type="InterPro" id="IPR013767">
    <property type="entry name" value="PAS_fold"/>
</dbReference>
<dbReference type="Gene3D" id="1.10.287.130">
    <property type="match status" value="1"/>
</dbReference>
<evidence type="ECO:0000256" key="10">
    <source>
        <dbReference type="ARBA" id="ARBA00064003"/>
    </source>
</evidence>
<evidence type="ECO:0000313" key="21">
    <source>
        <dbReference type="Proteomes" id="UP000663929"/>
    </source>
</evidence>
<keyword evidence="15" id="KW-0472">Membrane</keyword>
<dbReference type="InterPro" id="IPR035965">
    <property type="entry name" value="PAS-like_dom_sf"/>
</dbReference>
<dbReference type="SMART" id="SM00387">
    <property type="entry name" value="HATPase_c"/>
    <property type="match status" value="1"/>
</dbReference>
<keyword evidence="6" id="KW-0418">Kinase</keyword>
<dbReference type="InterPro" id="IPR036890">
    <property type="entry name" value="HATPase_C_sf"/>
</dbReference>
<dbReference type="InterPro" id="IPR001789">
    <property type="entry name" value="Sig_transdc_resp-reg_receiver"/>
</dbReference>
<dbReference type="InterPro" id="IPR004358">
    <property type="entry name" value="Sig_transdc_His_kin-like_C"/>
</dbReference>
<keyword evidence="3 13" id="KW-0597">Phosphoprotein</keyword>
<evidence type="ECO:0000256" key="3">
    <source>
        <dbReference type="ARBA" id="ARBA00022553"/>
    </source>
</evidence>
<dbReference type="FunFam" id="3.30.450.20:FF:000060">
    <property type="entry name" value="Sensor protein FixL"/>
    <property type="match status" value="1"/>
</dbReference>
<dbReference type="SUPFAM" id="SSF47384">
    <property type="entry name" value="Homodimeric domain of signal transducing histidine kinase"/>
    <property type="match status" value="1"/>
</dbReference>
<dbReference type="InterPro" id="IPR036097">
    <property type="entry name" value="HisK_dim/P_sf"/>
</dbReference>
<feature type="domain" description="Histidine kinase" evidence="16">
    <location>
        <begin position="375"/>
        <end position="596"/>
    </location>
</feature>
<dbReference type="AlphaFoldDB" id="A0A8A4U001"/>
<evidence type="ECO:0000259" key="18">
    <source>
        <dbReference type="PROSITE" id="PS50112"/>
    </source>
</evidence>
<evidence type="ECO:0000259" key="19">
    <source>
        <dbReference type="PROSITE" id="PS50113"/>
    </source>
</evidence>
<dbReference type="InterPro" id="IPR000700">
    <property type="entry name" value="PAS-assoc_C"/>
</dbReference>
<dbReference type="PROSITE" id="PS50109">
    <property type="entry name" value="HIS_KIN"/>
    <property type="match status" value="1"/>
</dbReference>
<dbReference type="NCBIfam" id="TIGR00229">
    <property type="entry name" value="sensory_box"/>
    <property type="match status" value="1"/>
</dbReference>
<proteinExistence type="predicted"/>
<dbReference type="Gene3D" id="3.30.450.20">
    <property type="entry name" value="PAS domain"/>
    <property type="match status" value="1"/>
</dbReference>
<evidence type="ECO:0000256" key="4">
    <source>
        <dbReference type="ARBA" id="ARBA00022679"/>
    </source>
</evidence>
<evidence type="ECO:0000313" key="20">
    <source>
        <dbReference type="EMBL" id="QTD52075.1"/>
    </source>
</evidence>
<organism evidence="20 21">
    <name type="scientific">Sulfidibacter corallicola</name>
    <dbReference type="NCBI Taxonomy" id="2818388"/>
    <lineage>
        <taxon>Bacteria</taxon>
        <taxon>Pseudomonadati</taxon>
        <taxon>Acidobacteriota</taxon>
        <taxon>Holophagae</taxon>
        <taxon>Acanthopleuribacterales</taxon>
        <taxon>Acanthopleuribacteraceae</taxon>
        <taxon>Sulfidibacter</taxon>
    </lineage>
</organism>
<gene>
    <name evidence="20" type="ORF">J3U87_06340</name>
</gene>
<keyword evidence="7" id="KW-0067">ATP-binding</keyword>
<name>A0A8A4U001_SULCO</name>
<dbReference type="SMART" id="SM00065">
    <property type="entry name" value="GAF"/>
    <property type="match status" value="1"/>
</dbReference>
<dbReference type="RefSeq" id="WP_237382185.1">
    <property type="nucleotide sequence ID" value="NZ_CP071793.1"/>
</dbReference>
<dbReference type="SUPFAM" id="SSF52172">
    <property type="entry name" value="CheY-like"/>
    <property type="match status" value="2"/>
</dbReference>
<evidence type="ECO:0000256" key="14">
    <source>
        <dbReference type="SAM" id="Coils"/>
    </source>
</evidence>
<keyword evidence="8" id="KW-0902">Two-component regulatory system</keyword>
<dbReference type="Gene3D" id="3.30.450.40">
    <property type="match status" value="1"/>
</dbReference>
<dbReference type="FunFam" id="3.30.565.10:FF:000010">
    <property type="entry name" value="Sensor histidine kinase RcsC"/>
    <property type="match status" value="1"/>
</dbReference>
<dbReference type="SMART" id="SM00091">
    <property type="entry name" value="PAS"/>
    <property type="match status" value="1"/>
</dbReference>
<dbReference type="SMART" id="SM00388">
    <property type="entry name" value="HisKA"/>
    <property type="match status" value="1"/>
</dbReference>
<dbReference type="CDD" id="cd00130">
    <property type="entry name" value="PAS"/>
    <property type="match status" value="1"/>
</dbReference>
<evidence type="ECO:0000256" key="1">
    <source>
        <dbReference type="ARBA" id="ARBA00000085"/>
    </source>
</evidence>
<dbReference type="GO" id="GO:0006355">
    <property type="term" value="P:regulation of DNA-templated transcription"/>
    <property type="evidence" value="ECO:0007669"/>
    <property type="project" value="InterPro"/>
</dbReference>
<keyword evidence="15" id="KW-0812">Transmembrane</keyword>
<keyword evidence="15" id="KW-1133">Transmembrane helix</keyword>
<dbReference type="Pfam" id="PF00072">
    <property type="entry name" value="Response_reg"/>
    <property type="match status" value="1"/>
</dbReference>
<dbReference type="PROSITE" id="PS50110">
    <property type="entry name" value="RESPONSE_REGULATORY"/>
    <property type="match status" value="1"/>
</dbReference>
<comment type="function">
    <text evidence="9">Putative oxygen sensor; modulates the activity of FixJ, a transcriptional activator of nitrogen fixation fixK gene. FixL probably acts as a kinase that phosphorylates FixJ.</text>
</comment>
<dbReference type="SUPFAM" id="SSF55781">
    <property type="entry name" value="GAF domain-like"/>
    <property type="match status" value="1"/>
</dbReference>
<dbReference type="FunFam" id="1.10.287.130:FF:000002">
    <property type="entry name" value="Two-component osmosensing histidine kinase"/>
    <property type="match status" value="1"/>
</dbReference>
<dbReference type="PROSITE" id="PS50113">
    <property type="entry name" value="PAC"/>
    <property type="match status" value="1"/>
</dbReference>
<dbReference type="InterPro" id="IPR029016">
    <property type="entry name" value="GAF-like_dom_sf"/>
</dbReference>
<evidence type="ECO:0000256" key="12">
    <source>
        <dbReference type="ARBA" id="ARBA00070616"/>
    </source>
</evidence>
<dbReference type="PROSITE" id="PS50112">
    <property type="entry name" value="PAS"/>
    <property type="match status" value="1"/>
</dbReference>
<dbReference type="GO" id="GO:0000155">
    <property type="term" value="F:phosphorelay sensor kinase activity"/>
    <property type="evidence" value="ECO:0007669"/>
    <property type="project" value="InterPro"/>
</dbReference>
<dbReference type="InterPro" id="IPR003594">
    <property type="entry name" value="HATPase_dom"/>
</dbReference>
<dbReference type="Proteomes" id="UP000663929">
    <property type="component" value="Chromosome"/>
</dbReference>
<dbReference type="PRINTS" id="PR00344">
    <property type="entry name" value="BCTRLSENSOR"/>
</dbReference>
<accession>A0A8A4U001</accession>
<dbReference type="Pfam" id="PF13185">
    <property type="entry name" value="GAF_2"/>
    <property type="match status" value="1"/>
</dbReference>
<dbReference type="Gene3D" id="3.30.565.10">
    <property type="entry name" value="Histidine kinase-like ATPase, C-terminal domain"/>
    <property type="match status" value="1"/>
</dbReference>
<dbReference type="CDD" id="cd00082">
    <property type="entry name" value="HisKA"/>
    <property type="match status" value="1"/>
</dbReference>
<evidence type="ECO:0000256" key="7">
    <source>
        <dbReference type="ARBA" id="ARBA00022840"/>
    </source>
</evidence>
<evidence type="ECO:0000256" key="5">
    <source>
        <dbReference type="ARBA" id="ARBA00022741"/>
    </source>
</evidence>
<keyword evidence="4" id="KW-0808">Transferase</keyword>
<dbReference type="SUPFAM" id="SSF55874">
    <property type="entry name" value="ATPase domain of HSP90 chaperone/DNA topoisomerase II/histidine kinase"/>
    <property type="match status" value="1"/>
</dbReference>